<organism evidence="2 3">
    <name type="scientific">Blastocystis sp. subtype 1 (strain ATCC 50177 / NandII)</name>
    <dbReference type="NCBI Taxonomy" id="478820"/>
    <lineage>
        <taxon>Eukaryota</taxon>
        <taxon>Sar</taxon>
        <taxon>Stramenopiles</taxon>
        <taxon>Bigyra</taxon>
        <taxon>Opalozoa</taxon>
        <taxon>Opalinata</taxon>
        <taxon>Blastocystidae</taxon>
        <taxon>Blastocystis</taxon>
    </lineage>
</organism>
<reference evidence="2 3" key="1">
    <citation type="submission" date="2016-05" db="EMBL/GenBank/DDBJ databases">
        <title>Nuclear genome of Blastocystis sp. subtype 1 NandII.</title>
        <authorList>
            <person name="Gentekaki E."/>
            <person name="Curtis B."/>
            <person name="Stairs C."/>
            <person name="Eme L."/>
            <person name="Herman E."/>
            <person name="Klimes V."/>
            <person name="Arias M.C."/>
            <person name="Elias M."/>
            <person name="Hilliou F."/>
            <person name="Klute M."/>
            <person name="Malik S.-B."/>
            <person name="Pightling A."/>
            <person name="Rachubinski R."/>
            <person name="Salas D."/>
            <person name="Schlacht A."/>
            <person name="Suga H."/>
            <person name="Archibald J."/>
            <person name="Ball S.G."/>
            <person name="Clark G."/>
            <person name="Dacks J."/>
            <person name="Van Der Giezen M."/>
            <person name="Tsaousis A."/>
            <person name="Roger A."/>
        </authorList>
    </citation>
    <scope>NUCLEOTIDE SEQUENCE [LARGE SCALE GENOMIC DNA]</scope>
    <source>
        <strain evidence="3">ATCC 50177 / NandII</strain>
    </source>
</reference>
<name>A0A196SCV6_BLAHN</name>
<evidence type="ECO:0000313" key="3">
    <source>
        <dbReference type="Proteomes" id="UP000078348"/>
    </source>
</evidence>
<evidence type="ECO:0000313" key="2">
    <source>
        <dbReference type="EMBL" id="OAO14885.1"/>
    </source>
</evidence>
<keyword evidence="1" id="KW-0732">Signal</keyword>
<gene>
    <name evidence="2" type="ORF">AV274_3394</name>
</gene>
<dbReference type="Proteomes" id="UP000078348">
    <property type="component" value="Unassembled WGS sequence"/>
</dbReference>
<accession>A0A196SCV6</accession>
<feature type="chain" id="PRO_5008274540" description="Glycosyltransferase" evidence="1">
    <location>
        <begin position="25"/>
        <end position="360"/>
    </location>
</feature>
<dbReference type="AlphaFoldDB" id="A0A196SCV6"/>
<dbReference type="OrthoDB" id="5945766at2759"/>
<comment type="caution">
    <text evidence="2">The sequence shown here is derived from an EMBL/GenBank/DDBJ whole genome shotgun (WGS) entry which is preliminary data.</text>
</comment>
<keyword evidence="3" id="KW-1185">Reference proteome</keyword>
<protein>
    <recommendedName>
        <fullName evidence="4">Glycosyltransferase</fullName>
    </recommendedName>
</protein>
<sequence length="360" mass="42792">MLLSLIAFFFSLLFLQQRSTRTSAKYSIAYVQERGFMQEARVESPTIAPTPTMAVRREKKKSFRSKPWSRVECEKYFDKEECRKGDPRPRCIDHYHKNGSTPIYLIVVNHHWKLYGGLPFFRTEYFPRFHQLFNQSFDVVYFSPAFRKDLRVVNHTLEEGGAYSYHTLAVGYTVFGHANPYSYAGYFLLNDDAFLDPIYLNEYDLTHSLHEITRVYNPKEYWSWNLLKNEFKVSYPIAFYKAMEDIKLIPDLENRCHLANPQNHRRGLQDFFYVTDKDIDTFVRLSSIFYAHHAFLETAAPTINWCLSHRPINTCNHHFWPNVTTCVHFHPIKLYENSARSLVMNHINRKDIHKRIPMSW</sequence>
<dbReference type="EMBL" id="LXWW01000202">
    <property type="protein sequence ID" value="OAO14885.1"/>
    <property type="molecule type" value="Genomic_DNA"/>
</dbReference>
<evidence type="ECO:0000256" key="1">
    <source>
        <dbReference type="SAM" id="SignalP"/>
    </source>
</evidence>
<proteinExistence type="predicted"/>
<feature type="signal peptide" evidence="1">
    <location>
        <begin position="1"/>
        <end position="24"/>
    </location>
</feature>
<evidence type="ECO:0008006" key="4">
    <source>
        <dbReference type="Google" id="ProtNLM"/>
    </source>
</evidence>